<dbReference type="InterPro" id="IPR043129">
    <property type="entry name" value="ATPase_NBD"/>
</dbReference>
<dbReference type="InterPro" id="IPR036390">
    <property type="entry name" value="WH_DNA-bd_sf"/>
</dbReference>
<feature type="region of interest" description="Disordered" evidence="2">
    <location>
        <begin position="388"/>
        <end position="411"/>
    </location>
</feature>
<comment type="similarity">
    <text evidence="1">Belongs to the ROK (NagC/XylR) family.</text>
</comment>
<organism evidence="3 4">
    <name type="scientific">Parapedobacter composti</name>
    <dbReference type="NCBI Taxonomy" id="623281"/>
    <lineage>
        <taxon>Bacteria</taxon>
        <taxon>Pseudomonadati</taxon>
        <taxon>Bacteroidota</taxon>
        <taxon>Sphingobacteriia</taxon>
        <taxon>Sphingobacteriales</taxon>
        <taxon>Sphingobacteriaceae</taxon>
        <taxon>Parapedobacter</taxon>
    </lineage>
</organism>
<dbReference type="InterPro" id="IPR000600">
    <property type="entry name" value="ROK"/>
</dbReference>
<feature type="compositionally biased region" description="Polar residues" evidence="2">
    <location>
        <begin position="401"/>
        <end position="411"/>
    </location>
</feature>
<dbReference type="Gene3D" id="3.30.420.40">
    <property type="match status" value="2"/>
</dbReference>
<reference evidence="3 4" key="1">
    <citation type="submission" date="2016-10" db="EMBL/GenBank/DDBJ databases">
        <authorList>
            <person name="de Groot N.N."/>
        </authorList>
    </citation>
    <scope>NUCLEOTIDE SEQUENCE [LARGE SCALE GENOMIC DNA]</scope>
    <source>
        <strain evidence="3 4">DSM 22900</strain>
    </source>
</reference>
<proteinExistence type="inferred from homology"/>
<evidence type="ECO:0000256" key="2">
    <source>
        <dbReference type="SAM" id="MobiDB-lite"/>
    </source>
</evidence>
<evidence type="ECO:0000313" key="4">
    <source>
        <dbReference type="Proteomes" id="UP000199577"/>
    </source>
</evidence>
<evidence type="ECO:0000256" key="1">
    <source>
        <dbReference type="ARBA" id="ARBA00006479"/>
    </source>
</evidence>
<dbReference type="Gene3D" id="1.10.10.10">
    <property type="entry name" value="Winged helix-like DNA-binding domain superfamily/Winged helix DNA-binding domain"/>
    <property type="match status" value="1"/>
</dbReference>
<dbReference type="InterPro" id="IPR036388">
    <property type="entry name" value="WH-like_DNA-bd_sf"/>
</dbReference>
<keyword evidence="4" id="KW-1185">Reference proteome</keyword>
<gene>
    <name evidence="3" type="ORF">SAMN05421747_101367</name>
</gene>
<dbReference type="STRING" id="623281.SAMN05421747_101367"/>
<dbReference type="SUPFAM" id="SSF53067">
    <property type="entry name" value="Actin-like ATPase domain"/>
    <property type="match status" value="1"/>
</dbReference>
<evidence type="ECO:0000313" key="3">
    <source>
        <dbReference type="EMBL" id="SFB82731.1"/>
    </source>
</evidence>
<keyword evidence="3" id="KW-0418">Kinase</keyword>
<accession>A0A1I1E6E7</accession>
<dbReference type="PANTHER" id="PTHR18964">
    <property type="entry name" value="ROK (REPRESSOR, ORF, KINASE) FAMILY"/>
    <property type="match status" value="1"/>
</dbReference>
<keyword evidence="3" id="KW-0808">Transferase</keyword>
<dbReference type="Proteomes" id="UP000199577">
    <property type="component" value="Unassembled WGS sequence"/>
</dbReference>
<dbReference type="GO" id="GO:0016301">
    <property type="term" value="F:kinase activity"/>
    <property type="evidence" value="ECO:0007669"/>
    <property type="project" value="UniProtKB-KW"/>
</dbReference>
<dbReference type="Pfam" id="PF00480">
    <property type="entry name" value="ROK"/>
    <property type="match status" value="1"/>
</dbReference>
<dbReference type="PANTHER" id="PTHR18964:SF149">
    <property type="entry name" value="BIFUNCTIONAL UDP-N-ACETYLGLUCOSAMINE 2-EPIMERASE_N-ACETYLMANNOSAMINE KINASE"/>
    <property type="match status" value="1"/>
</dbReference>
<dbReference type="EMBL" id="FOLL01000001">
    <property type="protein sequence ID" value="SFB82731.1"/>
    <property type="molecule type" value="Genomic_DNA"/>
</dbReference>
<dbReference type="SUPFAM" id="SSF46785">
    <property type="entry name" value="Winged helix' DNA-binding domain"/>
    <property type="match status" value="1"/>
</dbReference>
<sequence>MKQAVFKLLYYRGALSLAELSMHTNKSIPNITSLMNELITDGYVAEHGLAPSTGGRRPVKYRINKKMKRYILAIAMDQFITRIVLYNLVNEAVHPEATFTLPLQDNPEALHQLCAAIDKYLSSASVRRTHIIGIGIAMPGFIDIAKGVNASFLTNTGDMGLRDWLAQRMGIPTYIENDSSAIAIAELHFGAAMDIQDAMVVNMGWGIGLGMIVNGRLFRGHNGYAGEFSHIPLSHTNKLCSCGKRGCLEVDASLLVAVENAKQAMANGTNSSLEKLFADRSKAEGDHLIEAACNGDQLAVTSLSDAAFMMGKGIATLIHIMNPRRVVISGRGAAAGKLLLPPVQGAINEFCIPKLAEQTDVVVSTLSYQAELLGAASLVVETIQPDRHGKQELNGKPDVLTENNQASNNVI</sequence>
<name>A0A1I1E6E7_9SPHI</name>
<protein>
    <submittedName>
        <fullName evidence="3">Sugar kinase of the NBD/HSP70 family, may contain an N-terminal HTH domain</fullName>
    </submittedName>
</protein>
<dbReference type="AlphaFoldDB" id="A0A1I1E6E7"/>